<reference evidence="2" key="1">
    <citation type="submission" date="2023-10" db="EMBL/GenBank/DDBJ databases">
        <title>Characterization and genome sequence of Mycobacterium intracellulare ABSURDO, a novel pathogenic isolate with three colony morphotypes that vary in growth and acid-fastness.</title>
        <authorList>
            <person name="Jude B.A."/>
            <person name="Robinson R.T."/>
        </authorList>
    </citation>
    <scope>NUCLEOTIDE SEQUENCE</scope>
    <source>
        <strain evidence="2">ABSURDO Component B</strain>
    </source>
</reference>
<feature type="transmembrane region" description="Helical" evidence="1">
    <location>
        <begin position="12"/>
        <end position="34"/>
    </location>
</feature>
<dbReference type="EMBL" id="JAWLLD010000046">
    <property type="protein sequence ID" value="MDV7015653.1"/>
    <property type="molecule type" value="Genomic_DNA"/>
</dbReference>
<evidence type="ECO:0008006" key="4">
    <source>
        <dbReference type="Google" id="ProtNLM"/>
    </source>
</evidence>
<evidence type="ECO:0000313" key="3">
    <source>
        <dbReference type="Proteomes" id="UP001187143"/>
    </source>
</evidence>
<comment type="caution">
    <text evidence="2">The sequence shown here is derived from an EMBL/GenBank/DDBJ whole genome shotgun (WGS) entry which is preliminary data.</text>
</comment>
<sequence>MNGLHIDWIALGRVVAISTVVGVAIVSVFAIGILGLSRVDSARDGTVRTRSRSGYLLLVSTHGLCIAAVIYGLYWLVPQFHR</sequence>
<keyword evidence="1" id="KW-0472">Membrane</keyword>
<dbReference type="AlphaFoldDB" id="A0AAE4RK13"/>
<accession>A0AAE4RK13</accession>
<evidence type="ECO:0000256" key="1">
    <source>
        <dbReference type="SAM" id="Phobius"/>
    </source>
</evidence>
<organism evidence="2 3">
    <name type="scientific">Mycobacterium intracellulare</name>
    <dbReference type="NCBI Taxonomy" id="1767"/>
    <lineage>
        <taxon>Bacteria</taxon>
        <taxon>Bacillati</taxon>
        <taxon>Actinomycetota</taxon>
        <taxon>Actinomycetes</taxon>
        <taxon>Mycobacteriales</taxon>
        <taxon>Mycobacteriaceae</taxon>
        <taxon>Mycobacterium</taxon>
        <taxon>Mycobacterium avium complex (MAC)</taxon>
    </lineage>
</organism>
<feature type="transmembrane region" description="Helical" evidence="1">
    <location>
        <begin position="55"/>
        <end position="77"/>
    </location>
</feature>
<keyword evidence="1" id="KW-1133">Transmembrane helix</keyword>
<keyword evidence="1" id="KW-0812">Transmembrane</keyword>
<name>A0AAE4RK13_MYCIT</name>
<evidence type="ECO:0000313" key="2">
    <source>
        <dbReference type="EMBL" id="MDV7015653.1"/>
    </source>
</evidence>
<protein>
    <recommendedName>
        <fullName evidence="4">Transmembrane protein</fullName>
    </recommendedName>
</protein>
<gene>
    <name evidence="2" type="ORF">R4F53_25620</name>
</gene>
<proteinExistence type="predicted"/>
<dbReference type="Proteomes" id="UP001187143">
    <property type="component" value="Unassembled WGS sequence"/>
</dbReference>
<dbReference type="RefSeq" id="WP_225331300.1">
    <property type="nucleotide sequence ID" value="NZ_JAEKMZ010000015.1"/>
</dbReference>